<dbReference type="PANTHER" id="PTHR47027:SF29">
    <property type="entry name" value="C2H2-TYPE DOMAIN-CONTAINING PROTEIN"/>
    <property type="match status" value="1"/>
</dbReference>
<proteinExistence type="predicted"/>
<evidence type="ECO:0000259" key="1">
    <source>
        <dbReference type="PROSITE" id="PS50878"/>
    </source>
</evidence>
<dbReference type="SUPFAM" id="SSF56672">
    <property type="entry name" value="DNA/RNA polymerases"/>
    <property type="match status" value="1"/>
</dbReference>
<dbReference type="AlphaFoldDB" id="A0A7I4Y1P9"/>
<sequence>MDRQENHVEYTLLSRLFRQRIAEDHANFARSKLLDEAENRRSLRKARKKIAEHRLRIPCLKTANETRCCSIPGIPGMEEILKTFYSALFKSDLPVASKERSTMRKRCLFCYQKCVMRLKRCLEARRRGRRHLCGASTIVRTSFISSTCKAIQPATWRRVPTAWKQSSTVLLFKEGDKEDLADYRPITLLPVLYKVFTSCILARIRRTLKETQPAEQAGFRRNFGTLDHIATCRRLIEASREHRLPLVMTFIDYKKAVEPVRVWEALEEQGVERIYVDGLRECYSHCTTVFHPFYNDVVVAVQKGVRQGDPISPNLFSACLEHVIRRCNWSNFGVNIDGVRLSHLRFADDIVLIMDSPEHASEMLHRLDEEGSHCGLTINTSKTKVMRNQFSGDTPCTFERRCYRRR</sequence>
<dbReference type="InterPro" id="IPR043502">
    <property type="entry name" value="DNA/RNA_pol_sf"/>
</dbReference>
<organism evidence="2 3">
    <name type="scientific">Haemonchus contortus</name>
    <name type="common">Barber pole worm</name>
    <dbReference type="NCBI Taxonomy" id="6289"/>
    <lineage>
        <taxon>Eukaryota</taxon>
        <taxon>Metazoa</taxon>
        <taxon>Ecdysozoa</taxon>
        <taxon>Nematoda</taxon>
        <taxon>Chromadorea</taxon>
        <taxon>Rhabditida</taxon>
        <taxon>Rhabditina</taxon>
        <taxon>Rhabditomorpha</taxon>
        <taxon>Strongyloidea</taxon>
        <taxon>Trichostrongylidae</taxon>
        <taxon>Haemonchus</taxon>
    </lineage>
</organism>
<keyword evidence="2" id="KW-1185">Reference proteome</keyword>
<dbReference type="OrthoDB" id="410104at2759"/>
<dbReference type="InterPro" id="IPR000477">
    <property type="entry name" value="RT_dom"/>
</dbReference>
<feature type="domain" description="Reverse transcriptase" evidence="1">
    <location>
        <begin position="152"/>
        <end position="406"/>
    </location>
</feature>
<dbReference type="Proteomes" id="UP000025227">
    <property type="component" value="Unplaced"/>
</dbReference>
<dbReference type="Pfam" id="PF00078">
    <property type="entry name" value="RVT_1"/>
    <property type="match status" value="1"/>
</dbReference>
<reference evidence="3" key="1">
    <citation type="submission" date="2020-12" db="UniProtKB">
        <authorList>
            <consortium name="WormBaseParasite"/>
        </authorList>
    </citation>
    <scope>IDENTIFICATION</scope>
    <source>
        <strain evidence="3">MHco3</strain>
    </source>
</reference>
<name>A0A7I4Y1P9_HAECO</name>
<dbReference type="CDD" id="cd01650">
    <property type="entry name" value="RT_nLTR_like"/>
    <property type="match status" value="1"/>
</dbReference>
<dbReference type="PANTHER" id="PTHR47027">
    <property type="entry name" value="REVERSE TRANSCRIPTASE DOMAIN-CONTAINING PROTEIN"/>
    <property type="match status" value="1"/>
</dbReference>
<evidence type="ECO:0000313" key="3">
    <source>
        <dbReference type="WBParaSite" id="HCON_00033180-00001"/>
    </source>
</evidence>
<accession>A0A7I4Y1P9</accession>
<dbReference type="WBParaSite" id="HCON_00033180-00001">
    <property type="protein sequence ID" value="HCON_00033180-00001"/>
    <property type="gene ID" value="HCON_00033180"/>
</dbReference>
<protein>
    <submittedName>
        <fullName evidence="3">Reverse transcriptase domain-containing protein</fullName>
    </submittedName>
</protein>
<evidence type="ECO:0000313" key="2">
    <source>
        <dbReference type="Proteomes" id="UP000025227"/>
    </source>
</evidence>
<dbReference type="PROSITE" id="PS50878">
    <property type="entry name" value="RT_POL"/>
    <property type="match status" value="1"/>
</dbReference>